<evidence type="ECO:0000313" key="1">
    <source>
        <dbReference type="EMBL" id="MDH6062301.1"/>
    </source>
</evidence>
<name>A0AA43GV33_9CYAN</name>
<comment type="caution">
    <text evidence="1">The sequence shown here is derived from an EMBL/GenBank/DDBJ whole genome shotgun (WGS) entry which is preliminary data.</text>
</comment>
<dbReference type="Proteomes" id="UP001159370">
    <property type="component" value="Unassembled WGS sequence"/>
</dbReference>
<dbReference type="EMBL" id="JANQDL010000006">
    <property type="protein sequence ID" value="MDH6062301.1"/>
    <property type="molecule type" value="Genomic_DNA"/>
</dbReference>
<proteinExistence type="predicted"/>
<sequence>MLVRDYVFDLVNEGATGYMTAVGKLRLGHRIILQVGSHSYVYQIEEINYYFDPPDIWIALLKQI</sequence>
<protein>
    <submittedName>
        <fullName evidence="1">Uncharacterized protein</fullName>
    </submittedName>
</protein>
<dbReference type="AlphaFoldDB" id="A0AA43GV33"/>
<reference evidence="1 2" key="1">
    <citation type="journal article" date="2023" name="J. Phycol.">
        <title>Chrysosporum ovalisporum is synonymous with the true-branching cyanobacterium Umezakia natans (Nostocales/Aphanizomenonaceae).</title>
        <authorList>
            <person name="McGregor G.B."/>
            <person name="Sendall B.C."/>
            <person name="Niiyama Y."/>
            <person name="Tuji A."/>
            <person name="Willis A."/>
        </authorList>
    </citation>
    <scope>NUCLEOTIDE SEQUENCE [LARGE SCALE GENOMIC DNA]</scope>
    <source>
        <strain evidence="1 2">FSS-62</strain>
    </source>
</reference>
<evidence type="ECO:0000313" key="2">
    <source>
        <dbReference type="Proteomes" id="UP001159370"/>
    </source>
</evidence>
<organism evidence="1 2">
    <name type="scientific">Umezakia ovalisporum FSS-62</name>
    <dbReference type="NCBI Taxonomy" id="2971776"/>
    <lineage>
        <taxon>Bacteria</taxon>
        <taxon>Bacillati</taxon>
        <taxon>Cyanobacteriota</taxon>
        <taxon>Cyanophyceae</taxon>
        <taxon>Nostocales</taxon>
        <taxon>Nodulariaceae</taxon>
        <taxon>Umezakia</taxon>
    </lineage>
</organism>
<gene>
    <name evidence="1" type="ORF">NWP23_00515</name>
</gene>
<dbReference type="GeneID" id="83686375"/>
<dbReference type="RefSeq" id="WP_280652721.1">
    <property type="nucleotide sequence ID" value="NZ_JANQDL010000006.1"/>
</dbReference>
<accession>A0AA43GV33</accession>